<dbReference type="RefSeq" id="WP_074538471.1">
    <property type="nucleotide sequence ID" value="NZ_FNBD01000006.1"/>
</dbReference>
<sequence length="305" mass="36396">MSSKIIFSLFSILLLALAANGQHKVDYDQVDIEITNHYKDYKYSNRKRPGYYLQINNQNCHYEIDINDLSCGEFYDPYPMYSVRLPLNLNILKSGEQKLSLKVLPDVGDFIKESASLQLRLMRYDDMLDIENEFGKSKVIWEWKMPNVGEHKLPIFIFHTTFEAKVPYKLEILDLYATDLSVLDKKVVLEEVLKEFQLKKESIVNNTQDRDYLIRHLNRAFVQIYPDNELLAKTVDDMMIVENHMELQPLENYEIRFYYNYKIATLVRKENKQSAIWFNNTSKKEKSYQPYYIFKNKKTGTWHMW</sequence>
<dbReference type="Proteomes" id="UP000182114">
    <property type="component" value="Unassembled WGS sequence"/>
</dbReference>
<gene>
    <name evidence="2" type="ORF">SAMN04487992_106121</name>
</gene>
<dbReference type="AlphaFoldDB" id="A0A1G7HJX3"/>
<evidence type="ECO:0008006" key="4">
    <source>
        <dbReference type="Google" id="ProtNLM"/>
    </source>
</evidence>
<proteinExistence type="predicted"/>
<keyword evidence="3" id="KW-1185">Reference proteome</keyword>
<keyword evidence="1" id="KW-0732">Signal</keyword>
<accession>A0A1G7HJX3</accession>
<name>A0A1G7HJX3_9FLAO</name>
<evidence type="ECO:0000313" key="3">
    <source>
        <dbReference type="Proteomes" id="UP000182114"/>
    </source>
</evidence>
<reference evidence="3" key="1">
    <citation type="submission" date="2016-10" db="EMBL/GenBank/DDBJ databases">
        <authorList>
            <person name="Varghese N."/>
            <person name="Submissions S."/>
        </authorList>
    </citation>
    <scope>NUCLEOTIDE SEQUENCE [LARGE SCALE GENOMIC DNA]</scope>
    <source>
        <strain evidence="3">DSM 24729</strain>
    </source>
</reference>
<feature type="chain" id="PRO_5010339625" description="DUF4424 domain-containing protein" evidence="1">
    <location>
        <begin position="19"/>
        <end position="305"/>
    </location>
</feature>
<organism evidence="2 3">
    <name type="scientific">Cellulophaga baltica</name>
    <dbReference type="NCBI Taxonomy" id="76594"/>
    <lineage>
        <taxon>Bacteria</taxon>
        <taxon>Pseudomonadati</taxon>
        <taxon>Bacteroidota</taxon>
        <taxon>Flavobacteriia</taxon>
        <taxon>Flavobacteriales</taxon>
        <taxon>Flavobacteriaceae</taxon>
        <taxon>Cellulophaga</taxon>
    </lineage>
</organism>
<dbReference type="EMBL" id="FNBD01000006">
    <property type="protein sequence ID" value="SDF00673.1"/>
    <property type="molecule type" value="Genomic_DNA"/>
</dbReference>
<protein>
    <recommendedName>
        <fullName evidence="4">DUF4424 domain-containing protein</fullName>
    </recommendedName>
</protein>
<evidence type="ECO:0000313" key="2">
    <source>
        <dbReference type="EMBL" id="SDF00673.1"/>
    </source>
</evidence>
<feature type="signal peptide" evidence="1">
    <location>
        <begin position="1"/>
        <end position="18"/>
    </location>
</feature>
<evidence type="ECO:0000256" key="1">
    <source>
        <dbReference type="SAM" id="SignalP"/>
    </source>
</evidence>